<feature type="transmembrane region" description="Helical" evidence="1">
    <location>
        <begin position="60"/>
        <end position="82"/>
    </location>
</feature>
<dbReference type="OrthoDB" id="5191214at2"/>
<proteinExistence type="predicted"/>
<feature type="transmembrane region" description="Helical" evidence="1">
    <location>
        <begin position="88"/>
        <end position="109"/>
    </location>
</feature>
<dbReference type="Proteomes" id="UP000317982">
    <property type="component" value="Unassembled WGS sequence"/>
</dbReference>
<name>A0A545AZU2_9ACTN</name>
<evidence type="ECO:0000313" key="2">
    <source>
        <dbReference type="EMBL" id="TQS46856.1"/>
    </source>
</evidence>
<feature type="transmembrane region" description="Helical" evidence="1">
    <location>
        <begin position="30"/>
        <end position="48"/>
    </location>
</feature>
<organism evidence="2 3">
    <name type="scientific">Cryptosporangium phraense</name>
    <dbReference type="NCBI Taxonomy" id="2593070"/>
    <lineage>
        <taxon>Bacteria</taxon>
        <taxon>Bacillati</taxon>
        <taxon>Actinomycetota</taxon>
        <taxon>Actinomycetes</taxon>
        <taxon>Cryptosporangiales</taxon>
        <taxon>Cryptosporangiaceae</taxon>
        <taxon>Cryptosporangium</taxon>
    </lineage>
</organism>
<keyword evidence="3" id="KW-1185">Reference proteome</keyword>
<accession>A0A545AZU2</accession>
<reference evidence="2 3" key="1">
    <citation type="submission" date="2019-07" db="EMBL/GenBank/DDBJ databases">
        <title>Cryptosporangium phraense sp. nov., isolated from plant litter.</title>
        <authorList>
            <person name="Suriyachadkun C."/>
        </authorList>
    </citation>
    <scope>NUCLEOTIDE SEQUENCE [LARGE SCALE GENOMIC DNA]</scope>
    <source>
        <strain evidence="2 3">A-T 5661</strain>
    </source>
</reference>
<sequence length="119" mass="11875">MLFVLAATSCGIGLLILLSAGTGAGTPFGVGFAVLLVLGSVIGSRWGRGPVARGVRAPQLVAAGAAGLVLLLAAAALCLWRPGAVAGLPIWPFLLCMAISGWLMVLVGMMGTNKSSVSE</sequence>
<keyword evidence="1" id="KW-1133">Transmembrane helix</keyword>
<protein>
    <submittedName>
        <fullName evidence="2">Uncharacterized protein</fullName>
    </submittedName>
</protein>
<dbReference type="AlphaFoldDB" id="A0A545AZU2"/>
<dbReference type="InParanoid" id="A0A545AZU2"/>
<gene>
    <name evidence="2" type="ORF">FL583_00835</name>
</gene>
<comment type="caution">
    <text evidence="2">The sequence shown here is derived from an EMBL/GenBank/DDBJ whole genome shotgun (WGS) entry which is preliminary data.</text>
</comment>
<evidence type="ECO:0000313" key="3">
    <source>
        <dbReference type="Proteomes" id="UP000317982"/>
    </source>
</evidence>
<keyword evidence="1" id="KW-0812">Transmembrane</keyword>
<dbReference type="EMBL" id="VIRS01000001">
    <property type="protein sequence ID" value="TQS46856.1"/>
    <property type="molecule type" value="Genomic_DNA"/>
</dbReference>
<keyword evidence="1" id="KW-0472">Membrane</keyword>
<dbReference type="RefSeq" id="WP_142702474.1">
    <property type="nucleotide sequence ID" value="NZ_VIRS01000001.1"/>
</dbReference>
<evidence type="ECO:0000256" key="1">
    <source>
        <dbReference type="SAM" id="Phobius"/>
    </source>
</evidence>